<gene>
    <name evidence="2" type="ORF">AB8O55_05415</name>
</gene>
<evidence type="ECO:0008006" key="4">
    <source>
        <dbReference type="Google" id="ProtNLM"/>
    </source>
</evidence>
<feature type="transmembrane region" description="Helical" evidence="1">
    <location>
        <begin position="7"/>
        <end position="29"/>
    </location>
</feature>
<keyword evidence="3" id="KW-1185">Reference proteome</keyword>
<comment type="caution">
    <text evidence="2">The sequence shown here is derived from an EMBL/GenBank/DDBJ whole genome shotgun (WGS) entry which is preliminary data.</text>
</comment>
<dbReference type="EMBL" id="JBGEHV010000006">
    <property type="protein sequence ID" value="MEY8038826.1"/>
    <property type="molecule type" value="Genomic_DNA"/>
</dbReference>
<keyword evidence="1" id="KW-0812">Transmembrane</keyword>
<keyword evidence="1" id="KW-0472">Membrane</keyword>
<evidence type="ECO:0000256" key="1">
    <source>
        <dbReference type="SAM" id="Phobius"/>
    </source>
</evidence>
<evidence type="ECO:0000313" key="2">
    <source>
        <dbReference type="EMBL" id="MEY8038826.1"/>
    </source>
</evidence>
<evidence type="ECO:0000313" key="3">
    <source>
        <dbReference type="Proteomes" id="UP001564626"/>
    </source>
</evidence>
<feature type="transmembrane region" description="Helical" evidence="1">
    <location>
        <begin position="123"/>
        <end position="140"/>
    </location>
</feature>
<dbReference type="Proteomes" id="UP001564626">
    <property type="component" value="Unassembled WGS sequence"/>
</dbReference>
<accession>A0ABV4CCY7</accession>
<feature type="transmembrane region" description="Helical" evidence="1">
    <location>
        <begin position="61"/>
        <end position="80"/>
    </location>
</feature>
<feature type="transmembrane region" description="Helical" evidence="1">
    <location>
        <begin position="87"/>
        <end position="111"/>
    </location>
</feature>
<name>A0ABV4CCY7_9PSEU</name>
<keyword evidence="1" id="KW-1133">Transmembrane helix</keyword>
<proteinExistence type="predicted"/>
<sequence length="155" mass="16344">MNSRARFLVATGSWTLLVAVVMVAVPVLLRGRLPDPIAVEWTYSGTPEGSRFLGDYLFGNVLWWLVIAAVWALLGVRGVIRRRGRSWVAAALGAFGVVMLGTVVTTVLANLDAGSFQNAAERAGHGWLLLGAAFAAWAGWRLAGRDQGGPAGGVG</sequence>
<organism evidence="2 3">
    <name type="scientific">Saccharopolyspora cebuensis</name>
    <dbReference type="NCBI Taxonomy" id="418759"/>
    <lineage>
        <taxon>Bacteria</taxon>
        <taxon>Bacillati</taxon>
        <taxon>Actinomycetota</taxon>
        <taxon>Actinomycetes</taxon>
        <taxon>Pseudonocardiales</taxon>
        <taxon>Pseudonocardiaceae</taxon>
        <taxon>Saccharopolyspora</taxon>
    </lineage>
</organism>
<reference evidence="2 3" key="1">
    <citation type="submission" date="2024-08" db="EMBL/GenBank/DDBJ databases">
        <title>Genome mining of Saccharopolyspora cebuensis PGLac3 from Nigerian medicinal plant.</title>
        <authorList>
            <person name="Ezeobiora C.E."/>
            <person name="Igbokwe N.H."/>
            <person name="Amin D.H."/>
            <person name="Mendie U.E."/>
        </authorList>
    </citation>
    <scope>NUCLEOTIDE SEQUENCE [LARGE SCALE GENOMIC DNA]</scope>
    <source>
        <strain evidence="2 3">PGLac3</strain>
    </source>
</reference>
<protein>
    <recommendedName>
        <fullName evidence="4">DUF998 domain-containing protein</fullName>
    </recommendedName>
</protein>
<dbReference type="RefSeq" id="WP_345367776.1">
    <property type="nucleotide sequence ID" value="NZ_BAABII010000019.1"/>
</dbReference>